<accession>A0ABP6GI15</accession>
<evidence type="ECO:0000256" key="5">
    <source>
        <dbReference type="ARBA" id="ARBA00022777"/>
    </source>
</evidence>
<evidence type="ECO:0000256" key="6">
    <source>
        <dbReference type="ARBA" id="ARBA00022840"/>
    </source>
</evidence>
<dbReference type="InterPro" id="IPR011009">
    <property type="entry name" value="Kinase-like_dom_sf"/>
</dbReference>
<dbReference type="InterPro" id="IPR050660">
    <property type="entry name" value="NEK_Ser/Thr_kinase"/>
</dbReference>
<feature type="domain" description="Protein kinase" evidence="8">
    <location>
        <begin position="9"/>
        <end position="264"/>
    </location>
</feature>
<evidence type="ECO:0000256" key="4">
    <source>
        <dbReference type="ARBA" id="ARBA00022741"/>
    </source>
</evidence>
<comment type="caution">
    <text evidence="9">The sequence shown here is derived from an EMBL/GenBank/DDBJ whole genome shotgun (WGS) entry which is preliminary data.</text>
</comment>
<keyword evidence="10" id="KW-1185">Reference proteome</keyword>
<evidence type="ECO:0000256" key="3">
    <source>
        <dbReference type="ARBA" id="ARBA00022679"/>
    </source>
</evidence>
<evidence type="ECO:0000256" key="2">
    <source>
        <dbReference type="ARBA" id="ARBA00012513"/>
    </source>
</evidence>
<evidence type="ECO:0000259" key="8">
    <source>
        <dbReference type="PROSITE" id="PS50011"/>
    </source>
</evidence>
<dbReference type="PANTHER" id="PTHR43671">
    <property type="entry name" value="SERINE/THREONINE-PROTEIN KINASE NEK"/>
    <property type="match status" value="1"/>
</dbReference>
<dbReference type="PROSITE" id="PS00107">
    <property type="entry name" value="PROTEIN_KINASE_ATP"/>
    <property type="match status" value="1"/>
</dbReference>
<dbReference type="Proteomes" id="UP001501842">
    <property type="component" value="Unassembled WGS sequence"/>
</dbReference>
<dbReference type="PANTHER" id="PTHR43671:SF13">
    <property type="entry name" value="SERINE_THREONINE-PROTEIN KINASE NEK2"/>
    <property type="match status" value="1"/>
</dbReference>
<feature type="binding site" evidence="7">
    <location>
        <position position="38"/>
    </location>
    <ligand>
        <name>ATP</name>
        <dbReference type="ChEBI" id="CHEBI:30616"/>
    </ligand>
</feature>
<dbReference type="CDD" id="cd14014">
    <property type="entry name" value="STKc_PknB_like"/>
    <property type="match status" value="1"/>
</dbReference>
<sequence>MDDWDVPGYTAVRELGAGAFGRVVLATRNADGRRVAVKCLTDAGHREEFAEEARLLEAVRSRHVVRLVEYIDHAGDVGSPAIVMELLSGRTLKEVLAARGALRPEAALMLFRAILRGLSDAHRAGVVHRDCKPSNVLIGERGSVTLVDFGVAGRVGEEAASIGTPAYMPPEQWQGMPASPAGDLYAATAVLFECLTGHRPYEGRYLMHLAAQHLHAPVPDEEVPEPLRHLIRWGLAKLPEDRPRDAADFLAETESAARRAYGRFWERKGRAAFADAPVRGRLRTRFFLNGHWALAA</sequence>
<organism evidence="9 10">
    <name type="scientific">Actinocorallia aurantiaca</name>
    <dbReference type="NCBI Taxonomy" id="46204"/>
    <lineage>
        <taxon>Bacteria</taxon>
        <taxon>Bacillati</taxon>
        <taxon>Actinomycetota</taxon>
        <taxon>Actinomycetes</taxon>
        <taxon>Streptosporangiales</taxon>
        <taxon>Thermomonosporaceae</taxon>
        <taxon>Actinocorallia</taxon>
    </lineage>
</organism>
<dbReference type="Pfam" id="PF00069">
    <property type="entry name" value="Pkinase"/>
    <property type="match status" value="1"/>
</dbReference>
<dbReference type="Gene3D" id="1.10.510.10">
    <property type="entry name" value="Transferase(Phosphotransferase) domain 1"/>
    <property type="match status" value="1"/>
</dbReference>
<keyword evidence="3" id="KW-0808">Transferase</keyword>
<evidence type="ECO:0000256" key="1">
    <source>
        <dbReference type="ARBA" id="ARBA00010886"/>
    </source>
</evidence>
<gene>
    <name evidence="9" type="ORF">GCM10010439_16880</name>
</gene>
<dbReference type="EC" id="2.7.11.1" evidence="2"/>
<evidence type="ECO:0000256" key="7">
    <source>
        <dbReference type="PROSITE-ProRule" id="PRU10141"/>
    </source>
</evidence>
<dbReference type="EMBL" id="BAAATZ010000006">
    <property type="protein sequence ID" value="GAA2722926.1"/>
    <property type="molecule type" value="Genomic_DNA"/>
</dbReference>
<evidence type="ECO:0000313" key="10">
    <source>
        <dbReference type="Proteomes" id="UP001501842"/>
    </source>
</evidence>
<reference evidence="10" key="1">
    <citation type="journal article" date="2019" name="Int. J. Syst. Evol. Microbiol.">
        <title>The Global Catalogue of Microorganisms (GCM) 10K type strain sequencing project: providing services to taxonomists for standard genome sequencing and annotation.</title>
        <authorList>
            <consortium name="The Broad Institute Genomics Platform"/>
            <consortium name="The Broad Institute Genome Sequencing Center for Infectious Disease"/>
            <person name="Wu L."/>
            <person name="Ma J."/>
        </authorList>
    </citation>
    <scope>NUCLEOTIDE SEQUENCE [LARGE SCALE GENOMIC DNA]</scope>
    <source>
        <strain evidence="10">JCM 8201</strain>
    </source>
</reference>
<evidence type="ECO:0000313" key="9">
    <source>
        <dbReference type="EMBL" id="GAA2722926.1"/>
    </source>
</evidence>
<dbReference type="SUPFAM" id="SSF56112">
    <property type="entry name" value="Protein kinase-like (PK-like)"/>
    <property type="match status" value="1"/>
</dbReference>
<dbReference type="RefSeq" id="WP_344449667.1">
    <property type="nucleotide sequence ID" value="NZ_BAAATZ010000006.1"/>
</dbReference>
<keyword evidence="6 7" id="KW-0067">ATP-binding</keyword>
<proteinExistence type="inferred from homology"/>
<comment type="similarity">
    <text evidence="1">Belongs to the protein kinase superfamily. NEK Ser/Thr protein kinase family. NIMA subfamily.</text>
</comment>
<name>A0ABP6GI15_9ACTN</name>
<protein>
    <recommendedName>
        <fullName evidence="2">non-specific serine/threonine protein kinase</fullName>
        <ecNumber evidence="2">2.7.11.1</ecNumber>
    </recommendedName>
</protein>
<keyword evidence="4 7" id="KW-0547">Nucleotide-binding</keyword>
<dbReference type="PROSITE" id="PS50011">
    <property type="entry name" value="PROTEIN_KINASE_DOM"/>
    <property type="match status" value="1"/>
</dbReference>
<dbReference type="InterPro" id="IPR000719">
    <property type="entry name" value="Prot_kinase_dom"/>
</dbReference>
<keyword evidence="5" id="KW-0418">Kinase</keyword>
<dbReference type="InterPro" id="IPR017441">
    <property type="entry name" value="Protein_kinase_ATP_BS"/>
</dbReference>